<dbReference type="GO" id="GO:0046872">
    <property type="term" value="F:metal ion binding"/>
    <property type="evidence" value="ECO:0007669"/>
    <property type="project" value="UniProtKB-KW"/>
</dbReference>
<dbReference type="Pfam" id="PF00403">
    <property type="entry name" value="HMA"/>
    <property type="match status" value="1"/>
</dbReference>
<reference evidence="3" key="2">
    <citation type="journal article" date="2021" name="PeerJ">
        <title>Extensive microbial diversity within the chicken gut microbiome revealed by metagenomics and culture.</title>
        <authorList>
            <person name="Gilroy R."/>
            <person name="Ravi A."/>
            <person name="Getino M."/>
            <person name="Pursley I."/>
            <person name="Horton D.L."/>
            <person name="Alikhan N.F."/>
            <person name="Baker D."/>
            <person name="Gharbi K."/>
            <person name="Hall N."/>
            <person name="Watson M."/>
            <person name="Adriaenssens E.M."/>
            <person name="Foster-Nyarko E."/>
            <person name="Jarju S."/>
            <person name="Secka A."/>
            <person name="Antonio M."/>
            <person name="Oren A."/>
            <person name="Chaudhuri R.R."/>
            <person name="La Ragione R."/>
            <person name="Hildebrand F."/>
            <person name="Pallen M.J."/>
        </authorList>
    </citation>
    <scope>NUCLEOTIDE SEQUENCE</scope>
    <source>
        <strain evidence="3">CHK165-10780</strain>
    </source>
</reference>
<reference evidence="3" key="1">
    <citation type="submission" date="2020-10" db="EMBL/GenBank/DDBJ databases">
        <authorList>
            <person name="Gilroy R."/>
        </authorList>
    </citation>
    <scope>NUCLEOTIDE SEQUENCE</scope>
    <source>
        <strain evidence="3">CHK165-10780</strain>
    </source>
</reference>
<evidence type="ECO:0000313" key="3">
    <source>
        <dbReference type="EMBL" id="HIQ64146.1"/>
    </source>
</evidence>
<dbReference type="EMBL" id="DVFU01000008">
    <property type="protein sequence ID" value="HIQ64146.1"/>
    <property type="molecule type" value="Genomic_DNA"/>
</dbReference>
<gene>
    <name evidence="3" type="ORF">IAC85_00225</name>
</gene>
<dbReference type="Proteomes" id="UP000886725">
    <property type="component" value="Unassembled WGS sequence"/>
</dbReference>
<evidence type="ECO:0000256" key="1">
    <source>
        <dbReference type="ARBA" id="ARBA00022723"/>
    </source>
</evidence>
<organism evidence="3 4">
    <name type="scientific">Candidatus Faecenecus gallistercoris</name>
    <dbReference type="NCBI Taxonomy" id="2840793"/>
    <lineage>
        <taxon>Bacteria</taxon>
        <taxon>Bacillati</taxon>
        <taxon>Bacillota</taxon>
        <taxon>Bacillota incertae sedis</taxon>
        <taxon>Candidatus Faecenecus</taxon>
    </lineage>
</organism>
<dbReference type="AlphaFoldDB" id="A0A9D1CJG0"/>
<dbReference type="PROSITE" id="PS01047">
    <property type="entry name" value="HMA_1"/>
    <property type="match status" value="1"/>
</dbReference>
<protein>
    <submittedName>
        <fullName evidence="3">Heavy-metal-associated domain-containing protein</fullName>
    </submittedName>
</protein>
<sequence>MKEIKIHIEGMKCEGCVNRVKNVIGSLKDVSTYDVSLENKELVATVKKEKVIPKILSKIDALGFTASVEE</sequence>
<dbReference type="SUPFAM" id="SSF55008">
    <property type="entry name" value="HMA, heavy metal-associated domain"/>
    <property type="match status" value="1"/>
</dbReference>
<evidence type="ECO:0000259" key="2">
    <source>
        <dbReference type="PROSITE" id="PS50846"/>
    </source>
</evidence>
<evidence type="ECO:0000313" key="4">
    <source>
        <dbReference type="Proteomes" id="UP000886725"/>
    </source>
</evidence>
<keyword evidence="1" id="KW-0479">Metal-binding</keyword>
<proteinExistence type="predicted"/>
<dbReference type="PROSITE" id="PS50846">
    <property type="entry name" value="HMA_2"/>
    <property type="match status" value="1"/>
</dbReference>
<dbReference type="Gene3D" id="3.30.70.100">
    <property type="match status" value="1"/>
</dbReference>
<dbReference type="InterPro" id="IPR036163">
    <property type="entry name" value="HMA_dom_sf"/>
</dbReference>
<comment type="caution">
    <text evidence="3">The sequence shown here is derived from an EMBL/GenBank/DDBJ whole genome shotgun (WGS) entry which is preliminary data.</text>
</comment>
<feature type="domain" description="HMA" evidence="2">
    <location>
        <begin position="2"/>
        <end position="67"/>
    </location>
</feature>
<dbReference type="CDD" id="cd00371">
    <property type="entry name" value="HMA"/>
    <property type="match status" value="1"/>
</dbReference>
<accession>A0A9D1CJG0</accession>
<name>A0A9D1CJG0_9FIRM</name>
<dbReference type="InterPro" id="IPR017969">
    <property type="entry name" value="Heavy-metal-associated_CS"/>
</dbReference>
<dbReference type="InterPro" id="IPR006121">
    <property type="entry name" value="HMA_dom"/>
</dbReference>